<evidence type="ECO:0000313" key="2">
    <source>
        <dbReference type="EMBL" id="UUT35853.1"/>
    </source>
</evidence>
<dbReference type="Proteomes" id="UP001054811">
    <property type="component" value="Chromosome"/>
</dbReference>
<proteinExistence type="predicted"/>
<feature type="chain" id="PRO_5046604343" evidence="1">
    <location>
        <begin position="33"/>
        <end position="68"/>
    </location>
</feature>
<reference evidence="2" key="1">
    <citation type="submission" date="2022-01" db="EMBL/GenBank/DDBJ databases">
        <title>Microbacterium eymi and Microbacterium rhizovicinus sp. nov., isolated from the rhizospheric soil of Elymus tsukushiensis, a plant native to the Dokdo Islands, Republic of Korea.</title>
        <authorList>
            <person name="Hwang Y.J."/>
        </authorList>
    </citation>
    <scope>NUCLEOTIDE SEQUENCE</scope>
    <source>
        <strain evidence="2">KUDC0405</strain>
    </source>
</reference>
<evidence type="ECO:0000256" key="1">
    <source>
        <dbReference type="SAM" id="SignalP"/>
    </source>
</evidence>
<dbReference type="EMBL" id="CP091139">
    <property type="protein sequence ID" value="UUT35853.1"/>
    <property type="molecule type" value="Genomic_DNA"/>
</dbReference>
<dbReference type="RefSeq" id="WP_259612484.1">
    <property type="nucleotide sequence ID" value="NZ_CP091139.2"/>
</dbReference>
<organism evidence="2 3">
    <name type="scientific">Microbacterium elymi</name>
    <dbReference type="NCBI Taxonomy" id="2909587"/>
    <lineage>
        <taxon>Bacteria</taxon>
        <taxon>Bacillati</taxon>
        <taxon>Actinomycetota</taxon>
        <taxon>Actinomycetes</taxon>
        <taxon>Micrococcales</taxon>
        <taxon>Microbacteriaceae</taxon>
        <taxon>Microbacterium</taxon>
    </lineage>
</organism>
<evidence type="ECO:0000313" key="3">
    <source>
        <dbReference type="Proteomes" id="UP001054811"/>
    </source>
</evidence>
<sequence>MGSSVRARALVATLTAALIASMLALVPTAAFADESGSITGHVRARRRRLARRRDRVDLGLRDSGRGGR</sequence>
<accession>A0ABY5NKY9</accession>
<keyword evidence="1" id="KW-0732">Signal</keyword>
<name>A0ABY5NKY9_9MICO</name>
<protein>
    <submittedName>
        <fullName evidence="2">Uncharacterized protein</fullName>
    </submittedName>
</protein>
<keyword evidence="3" id="KW-1185">Reference proteome</keyword>
<feature type="signal peptide" evidence="1">
    <location>
        <begin position="1"/>
        <end position="32"/>
    </location>
</feature>
<gene>
    <name evidence="2" type="ORF">L2X98_22025</name>
</gene>